<dbReference type="SUPFAM" id="SSF81324">
    <property type="entry name" value="Voltage-gated potassium channels"/>
    <property type="match status" value="1"/>
</dbReference>
<accession>A0A0J6VCG2</accession>
<feature type="transmembrane region" description="Helical" evidence="2">
    <location>
        <begin position="6"/>
        <end position="23"/>
    </location>
</feature>
<proteinExistence type="predicted"/>
<evidence type="ECO:0000256" key="2">
    <source>
        <dbReference type="SAM" id="Phobius"/>
    </source>
</evidence>
<dbReference type="OrthoDB" id="2974133at2"/>
<dbReference type="PATRIC" id="fig|270351.6.peg.6629"/>
<evidence type="ECO:0000256" key="1">
    <source>
        <dbReference type="SAM" id="MobiDB-lite"/>
    </source>
</evidence>
<dbReference type="Proteomes" id="UP000035929">
    <property type="component" value="Unassembled WGS sequence"/>
</dbReference>
<feature type="transmembrane region" description="Helical" evidence="2">
    <location>
        <begin position="43"/>
        <end position="66"/>
    </location>
</feature>
<feature type="domain" description="Potassium channel" evidence="3">
    <location>
        <begin position="66"/>
        <end position="129"/>
    </location>
</feature>
<dbReference type="RefSeq" id="WP_048463486.1">
    <property type="nucleotide sequence ID" value="NZ_JBNTQU010000012.1"/>
</dbReference>
<name>A0A0J6VCG2_9HYPH</name>
<dbReference type="Pfam" id="PF07885">
    <property type="entry name" value="Ion_trans_2"/>
    <property type="match status" value="1"/>
</dbReference>
<keyword evidence="2" id="KW-0472">Membrane</keyword>
<gene>
    <name evidence="4" type="ORF">VP06_09270</name>
</gene>
<reference evidence="4 5" key="1">
    <citation type="submission" date="2015-03" db="EMBL/GenBank/DDBJ databases">
        <title>Genome sequencing of Methylobacterium aquaticum DSM16371 type strain.</title>
        <authorList>
            <person name="Chaudhry V."/>
            <person name="Patil P.B."/>
        </authorList>
    </citation>
    <scope>NUCLEOTIDE SEQUENCE [LARGE SCALE GENOMIC DNA]</scope>
    <source>
        <strain evidence="4 5">DSM 16371</strain>
    </source>
</reference>
<protein>
    <submittedName>
        <fullName evidence="4">Ion transporter</fullName>
    </submittedName>
</protein>
<evidence type="ECO:0000313" key="4">
    <source>
        <dbReference type="EMBL" id="KMO36746.1"/>
    </source>
</evidence>
<dbReference type="InterPro" id="IPR013099">
    <property type="entry name" value="K_chnl_dom"/>
</dbReference>
<organism evidence="4 5">
    <name type="scientific">Methylobacterium aquaticum</name>
    <dbReference type="NCBI Taxonomy" id="270351"/>
    <lineage>
        <taxon>Bacteria</taxon>
        <taxon>Pseudomonadati</taxon>
        <taxon>Pseudomonadota</taxon>
        <taxon>Alphaproteobacteria</taxon>
        <taxon>Hyphomicrobiales</taxon>
        <taxon>Methylobacteriaceae</taxon>
        <taxon>Methylobacterium</taxon>
    </lineage>
</organism>
<keyword evidence="2" id="KW-1133">Transmembrane helix</keyword>
<dbReference type="AlphaFoldDB" id="A0A0J6VCG2"/>
<comment type="caution">
    <text evidence="4">The sequence shown here is derived from an EMBL/GenBank/DDBJ whole genome shotgun (WGS) entry which is preliminary data.</text>
</comment>
<feature type="region of interest" description="Disordered" evidence="1">
    <location>
        <begin position="156"/>
        <end position="177"/>
    </location>
</feature>
<keyword evidence="2" id="KW-0812">Transmembrane</keyword>
<evidence type="ECO:0000259" key="3">
    <source>
        <dbReference type="Pfam" id="PF07885"/>
    </source>
</evidence>
<dbReference type="EMBL" id="LABX01000065">
    <property type="protein sequence ID" value="KMO36746.1"/>
    <property type="molecule type" value="Genomic_DNA"/>
</dbReference>
<evidence type="ECO:0000313" key="5">
    <source>
        <dbReference type="Proteomes" id="UP000035929"/>
    </source>
</evidence>
<feature type="transmembrane region" description="Helical" evidence="2">
    <location>
        <begin position="116"/>
        <end position="134"/>
    </location>
</feature>
<sequence>MLVVLSTSVVLVAISILVLYETLRLTSEHLADLPVPPRTRIIVVVLAAFAGHTAAVWIYAGAYWLLVLRLGLGAFAGVPVESFEDCLFVSVVAYTSLGYGDHVPLGHARLLAGVEALNGLLLIGWSASFTYLAMERYWPLHGRRSRSGVLARMRVRRGGSPPAEPDRAPALTPPTPP</sequence>
<dbReference type="Gene3D" id="1.10.287.70">
    <property type="match status" value="1"/>
</dbReference>